<organism evidence="1 2">
    <name type="scientific">Nephila pilipes</name>
    <name type="common">Giant wood spider</name>
    <name type="synonym">Nephila maculata</name>
    <dbReference type="NCBI Taxonomy" id="299642"/>
    <lineage>
        <taxon>Eukaryota</taxon>
        <taxon>Metazoa</taxon>
        <taxon>Ecdysozoa</taxon>
        <taxon>Arthropoda</taxon>
        <taxon>Chelicerata</taxon>
        <taxon>Arachnida</taxon>
        <taxon>Araneae</taxon>
        <taxon>Araneomorphae</taxon>
        <taxon>Entelegynae</taxon>
        <taxon>Araneoidea</taxon>
        <taxon>Nephilidae</taxon>
        <taxon>Nephila</taxon>
    </lineage>
</organism>
<evidence type="ECO:0000313" key="2">
    <source>
        <dbReference type="Proteomes" id="UP000887013"/>
    </source>
</evidence>
<dbReference type="EMBL" id="BMAW01011659">
    <property type="protein sequence ID" value="GFT24949.1"/>
    <property type="molecule type" value="Genomic_DNA"/>
</dbReference>
<dbReference type="Proteomes" id="UP000887013">
    <property type="component" value="Unassembled WGS sequence"/>
</dbReference>
<sequence>MRSIASSFCVYNDDWRPPHKYDLLETSTPHFERVLRPIGSFMQFRFEPGVGVEGWLSISNISQEAHYYDHSRKLVFWNPKVFNVRNFFFLSYG</sequence>
<evidence type="ECO:0000313" key="1">
    <source>
        <dbReference type="EMBL" id="GFT24949.1"/>
    </source>
</evidence>
<reference evidence="1" key="1">
    <citation type="submission" date="2020-08" db="EMBL/GenBank/DDBJ databases">
        <title>Multicomponent nature underlies the extraordinary mechanical properties of spider dragline silk.</title>
        <authorList>
            <person name="Kono N."/>
            <person name="Nakamura H."/>
            <person name="Mori M."/>
            <person name="Yoshida Y."/>
            <person name="Ohtoshi R."/>
            <person name="Malay A.D."/>
            <person name="Moran D.A.P."/>
            <person name="Tomita M."/>
            <person name="Numata K."/>
            <person name="Arakawa K."/>
        </authorList>
    </citation>
    <scope>NUCLEOTIDE SEQUENCE</scope>
</reference>
<dbReference type="AlphaFoldDB" id="A0A8X6TKK4"/>
<proteinExistence type="predicted"/>
<comment type="caution">
    <text evidence="1">The sequence shown here is derived from an EMBL/GenBank/DDBJ whole genome shotgun (WGS) entry which is preliminary data.</text>
</comment>
<name>A0A8X6TKK4_NEPPI</name>
<keyword evidence="2" id="KW-1185">Reference proteome</keyword>
<gene>
    <name evidence="1" type="ORF">NPIL_474091</name>
</gene>
<protein>
    <submittedName>
        <fullName evidence="1">Uncharacterized protein</fullName>
    </submittedName>
</protein>
<accession>A0A8X6TKK4</accession>